<gene>
    <name evidence="11" type="ORF">AMTR_s00012p00258620</name>
</gene>
<dbReference type="InterPro" id="IPR052426">
    <property type="entry name" value="Plant_dev_regulator"/>
</dbReference>
<dbReference type="GO" id="GO:0005634">
    <property type="term" value="C:nucleus"/>
    <property type="evidence" value="ECO:0007669"/>
    <property type="project" value="UniProtKB-SubCell"/>
</dbReference>
<evidence type="ECO:0000313" key="12">
    <source>
        <dbReference type="Proteomes" id="UP000017836"/>
    </source>
</evidence>
<dbReference type="eggNOG" id="ENOG502S768">
    <property type="taxonomic scope" value="Eukaryota"/>
</dbReference>
<evidence type="ECO:0000313" key="11">
    <source>
        <dbReference type="EMBL" id="ERN08020.1"/>
    </source>
</evidence>
<dbReference type="Pfam" id="PF13912">
    <property type="entry name" value="zf-C2H2_6"/>
    <property type="match status" value="1"/>
</dbReference>
<keyword evidence="12" id="KW-1185">Reference proteome</keyword>
<dbReference type="SUPFAM" id="SSF57667">
    <property type="entry name" value="beta-beta-alpha zinc fingers"/>
    <property type="match status" value="1"/>
</dbReference>
<evidence type="ECO:0000256" key="4">
    <source>
        <dbReference type="ARBA" id="ARBA00022833"/>
    </source>
</evidence>
<proteinExistence type="predicted"/>
<accession>W1PLJ8</accession>
<evidence type="ECO:0000256" key="3">
    <source>
        <dbReference type="ARBA" id="ARBA00022771"/>
    </source>
</evidence>
<keyword evidence="2" id="KW-0479">Metal-binding</keyword>
<dbReference type="Gene3D" id="3.30.160.60">
    <property type="entry name" value="Classic Zinc Finger"/>
    <property type="match status" value="1"/>
</dbReference>
<dbReference type="OrthoDB" id="780709at2759"/>
<protein>
    <recommendedName>
        <fullName evidence="10">C2H2-type domain-containing protein</fullName>
    </recommendedName>
</protein>
<organism evidence="11 12">
    <name type="scientific">Amborella trichopoda</name>
    <dbReference type="NCBI Taxonomy" id="13333"/>
    <lineage>
        <taxon>Eukaryota</taxon>
        <taxon>Viridiplantae</taxon>
        <taxon>Streptophyta</taxon>
        <taxon>Embryophyta</taxon>
        <taxon>Tracheophyta</taxon>
        <taxon>Spermatophyta</taxon>
        <taxon>Magnoliopsida</taxon>
        <taxon>Amborellales</taxon>
        <taxon>Amborellaceae</taxon>
        <taxon>Amborella</taxon>
    </lineage>
</organism>
<dbReference type="Proteomes" id="UP000017836">
    <property type="component" value="Unassembled WGS sequence"/>
</dbReference>
<comment type="subcellular location">
    <subcellularLocation>
        <location evidence="1">Nucleus</location>
    </subcellularLocation>
</comment>
<dbReference type="SMART" id="SM00355">
    <property type="entry name" value="ZnF_C2H2"/>
    <property type="match status" value="1"/>
</dbReference>
<feature type="region of interest" description="Disordered" evidence="9">
    <location>
        <begin position="1"/>
        <end position="26"/>
    </location>
</feature>
<dbReference type="InterPro" id="IPR013087">
    <property type="entry name" value="Znf_C2H2_type"/>
</dbReference>
<evidence type="ECO:0000256" key="9">
    <source>
        <dbReference type="SAM" id="MobiDB-lite"/>
    </source>
</evidence>
<dbReference type="GO" id="GO:0008270">
    <property type="term" value="F:zinc ion binding"/>
    <property type="evidence" value="ECO:0007669"/>
    <property type="project" value="UniProtKB-KW"/>
</dbReference>
<evidence type="ECO:0000256" key="5">
    <source>
        <dbReference type="ARBA" id="ARBA00023015"/>
    </source>
</evidence>
<keyword evidence="5" id="KW-0805">Transcription regulation</keyword>
<dbReference type="HOGENOM" id="CLU_068782_2_0_1"/>
<dbReference type="PANTHER" id="PTHR45801">
    <property type="entry name" value="OS07G0101800 PROTEIN"/>
    <property type="match status" value="1"/>
</dbReference>
<evidence type="ECO:0000259" key="10">
    <source>
        <dbReference type="PROSITE" id="PS50157"/>
    </source>
</evidence>
<sequence>METRPHPETPQTLTQENPLDHSEPDANFSIAKSYECTFCKRGFSTAQALGGHMNIHRRERAKLKHSLSPLSPPHLGLVSLPSQSDNSMNYHPMYNSARGSSSYYEMERENEDRWLSWPYLVERDERETGDEEAVEIRQLPLFVEGPVERERGSEDRGLVAEMKLGEMPGGGVEIHEGVDLELRLGREPQEIVLQLALKGLQ</sequence>
<evidence type="ECO:0000256" key="8">
    <source>
        <dbReference type="PROSITE-ProRule" id="PRU00042"/>
    </source>
</evidence>
<dbReference type="InterPro" id="IPR036236">
    <property type="entry name" value="Znf_C2H2_sf"/>
</dbReference>
<keyword evidence="3 8" id="KW-0863">Zinc-finger</keyword>
<dbReference type="PROSITE" id="PS00028">
    <property type="entry name" value="ZINC_FINGER_C2H2_1"/>
    <property type="match status" value="1"/>
</dbReference>
<dbReference type="AlphaFoldDB" id="W1PLJ8"/>
<reference evidence="12" key="1">
    <citation type="journal article" date="2013" name="Science">
        <title>The Amborella genome and the evolution of flowering plants.</title>
        <authorList>
            <consortium name="Amborella Genome Project"/>
        </authorList>
    </citation>
    <scope>NUCLEOTIDE SEQUENCE [LARGE SCALE GENOMIC DNA]</scope>
</reference>
<dbReference type="PROSITE" id="PS50157">
    <property type="entry name" value="ZINC_FINGER_C2H2_2"/>
    <property type="match status" value="1"/>
</dbReference>
<dbReference type="PANTHER" id="PTHR45801:SF107">
    <property type="entry name" value="TRANSCRIPTIONAL REGULATOR SUPERMAN-LIKE"/>
    <property type="match status" value="1"/>
</dbReference>
<dbReference type="EMBL" id="KI393609">
    <property type="protein sequence ID" value="ERN08020.1"/>
    <property type="molecule type" value="Genomic_DNA"/>
</dbReference>
<evidence type="ECO:0000256" key="2">
    <source>
        <dbReference type="ARBA" id="ARBA00022723"/>
    </source>
</evidence>
<name>W1PLJ8_AMBTC</name>
<keyword evidence="6" id="KW-0804">Transcription</keyword>
<keyword evidence="7" id="KW-0539">Nucleus</keyword>
<evidence type="ECO:0000256" key="6">
    <source>
        <dbReference type="ARBA" id="ARBA00023163"/>
    </source>
</evidence>
<dbReference type="Gramene" id="ERN08020">
    <property type="protein sequence ID" value="ERN08020"/>
    <property type="gene ID" value="AMTR_s00012p00258620"/>
</dbReference>
<evidence type="ECO:0000256" key="1">
    <source>
        <dbReference type="ARBA" id="ARBA00004123"/>
    </source>
</evidence>
<feature type="domain" description="C2H2-type" evidence="10">
    <location>
        <begin position="34"/>
        <end position="61"/>
    </location>
</feature>
<evidence type="ECO:0000256" key="7">
    <source>
        <dbReference type="ARBA" id="ARBA00023242"/>
    </source>
</evidence>
<keyword evidence="4" id="KW-0862">Zinc</keyword>